<reference evidence="1" key="2">
    <citation type="journal article" date="2021" name="PeerJ">
        <title>Extensive microbial diversity within the chicken gut microbiome revealed by metagenomics and culture.</title>
        <authorList>
            <person name="Gilroy R."/>
            <person name="Ravi A."/>
            <person name="Getino M."/>
            <person name="Pursley I."/>
            <person name="Horton D.L."/>
            <person name="Alikhan N.F."/>
            <person name="Baker D."/>
            <person name="Gharbi K."/>
            <person name="Hall N."/>
            <person name="Watson M."/>
            <person name="Adriaenssens E.M."/>
            <person name="Foster-Nyarko E."/>
            <person name="Jarju S."/>
            <person name="Secka A."/>
            <person name="Antonio M."/>
            <person name="Oren A."/>
            <person name="Chaudhuri R.R."/>
            <person name="La Ragione R."/>
            <person name="Hildebrand F."/>
            <person name="Pallen M.J."/>
        </authorList>
    </citation>
    <scope>NUCLEOTIDE SEQUENCE</scope>
    <source>
        <strain evidence="1">2889</strain>
    </source>
</reference>
<name>A0A9D9DT31_9BACT</name>
<protein>
    <submittedName>
        <fullName evidence="1">Uncharacterized protein</fullName>
    </submittedName>
</protein>
<comment type="caution">
    <text evidence="1">The sequence shown here is derived from an EMBL/GenBank/DDBJ whole genome shotgun (WGS) entry which is preliminary data.</text>
</comment>
<reference evidence="1" key="1">
    <citation type="submission" date="2020-10" db="EMBL/GenBank/DDBJ databases">
        <authorList>
            <person name="Gilroy R."/>
        </authorList>
    </citation>
    <scope>NUCLEOTIDE SEQUENCE</scope>
    <source>
        <strain evidence="1">2889</strain>
    </source>
</reference>
<dbReference type="AlphaFoldDB" id="A0A9D9DT31"/>
<proteinExistence type="predicted"/>
<sequence>MAGSIGAQASSRLSDWNSIQDPLAYSIQIQLNPVLYGFSLPFSFCLADNRFSFTQPFSQLSFSPSYKWIQLHLGRTSINMHPYGLSGHQFDGIGLSLTPDFPLHFSVMYGRLAKASQGDTSLTTDPDGIFHSSMPAYRRTAYAFKLGFSHKGQQIGLHFLRADDHKQSLSPVFHPYISPKANAVLALDFSFCLYKDLRLNGQAGLSSYTGNLLEETENKTGLLASMMRPFLRQRPSTSIHSAYKIGLSFKGISLSYERISPGYETMGAYYFNQDFENVVLSFARNFSKVDIKTDIGWQRDDLARNKASRMDRIVGSAYLNYRINEKFSMTASYSNFTAYTQIKPVDLTRPDDPWIQNPDTVAFRQISQQAQFCFSYASSSQSPYPQQAGIDISYQSSREKSQKTFNDYVYACFRHGIRLAGEYQLQSALNFSTGIDRAAFSPTSFSYSLGPSVVLSKTFLKKSLRFSGGLNYYWDMQGKKTSGSLAGLRLRGSYTLAQTHVFDLQFNGRLRFAKGNRDIGKELQIVAGYNYRFRLDPEKLKLKAIERKKERQKKKNAKLLRYNSVTPSW</sequence>
<dbReference type="Proteomes" id="UP000823612">
    <property type="component" value="Unassembled WGS sequence"/>
</dbReference>
<organism evidence="1 2">
    <name type="scientific">Candidatus Pullibacteroides excrementavium</name>
    <dbReference type="NCBI Taxonomy" id="2840905"/>
    <lineage>
        <taxon>Bacteria</taxon>
        <taxon>Pseudomonadati</taxon>
        <taxon>Bacteroidota</taxon>
        <taxon>Bacteroidia</taxon>
        <taxon>Bacteroidales</taxon>
        <taxon>Candidatus Pullibacteroides</taxon>
    </lineage>
</organism>
<evidence type="ECO:0000313" key="1">
    <source>
        <dbReference type="EMBL" id="MBO8433151.1"/>
    </source>
</evidence>
<gene>
    <name evidence="1" type="ORF">IAB08_07655</name>
</gene>
<evidence type="ECO:0000313" key="2">
    <source>
        <dbReference type="Proteomes" id="UP000823612"/>
    </source>
</evidence>
<accession>A0A9D9DT31</accession>
<dbReference type="EMBL" id="JADIMZ010000111">
    <property type="protein sequence ID" value="MBO8433151.1"/>
    <property type="molecule type" value="Genomic_DNA"/>
</dbReference>